<dbReference type="eggNOG" id="COG1309">
    <property type="taxonomic scope" value="Bacteria"/>
</dbReference>
<dbReference type="InterPro" id="IPR001647">
    <property type="entry name" value="HTH_TetR"/>
</dbReference>
<evidence type="ECO:0000259" key="3">
    <source>
        <dbReference type="PROSITE" id="PS50977"/>
    </source>
</evidence>
<dbReference type="Proteomes" id="UP000193710">
    <property type="component" value="Unassembled WGS sequence"/>
</dbReference>
<name>A0A024K088_9MYCO</name>
<dbReference type="HOGENOM" id="CLU_069356_13_2_11"/>
<dbReference type="PROSITE" id="PS50977">
    <property type="entry name" value="HTH_TETR_2"/>
    <property type="match status" value="1"/>
</dbReference>
<dbReference type="STRING" id="47839.BN973_03856"/>
<keyword evidence="1 2" id="KW-0238">DNA-binding</keyword>
<dbReference type="OrthoDB" id="4802216at2"/>
<evidence type="ECO:0000313" key="4">
    <source>
        <dbReference type="EMBL" id="CDO89480.1"/>
    </source>
</evidence>
<keyword evidence="6" id="KW-1185">Reference proteome</keyword>
<dbReference type="SUPFAM" id="SSF46689">
    <property type="entry name" value="Homeodomain-like"/>
    <property type="match status" value="1"/>
</dbReference>
<reference evidence="5 6" key="3">
    <citation type="submission" date="2016-01" db="EMBL/GenBank/DDBJ databases">
        <title>The new phylogeny of the genus Mycobacterium.</title>
        <authorList>
            <person name="Tarcisio F."/>
            <person name="Conor M."/>
            <person name="Antonella G."/>
            <person name="Elisabetta G."/>
            <person name="Giulia F.S."/>
            <person name="Sara T."/>
            <person name="Anna F."/>
            <person name="Clotilde B."/>
            <person name="Roberto B."/>
            <person name="Veronica D.S."/>
            <person name="Fabio R."/>
            <person name="Monica P."/>
            <person name="Olivier J."/>
            <person name="Enrico T."/>
            <person name="Nicola S."/>
        </authorList>
    </citation>
    <scope>NUCLEOTIDE SEQUENCE [LARGE SCALE GENOMIC DNA]</scope>
    <source>
        <strain evidence="5 6">DSM 44626</strain>
    </source>
</reference>
<reference evidence="4" key="2">
    <citation type="submission" date="2014-04" db="EMBL/GenBank/DDBJ databases">
        <authorList>
            <person name="Xu Y.W."/>
            <person name="Yang Q."/>
        </authorList>
    </citation>
    <scope>NUCLEOTIDE SEQUENCE</scope>
    <source>
        <strain evidence="4">DSM 44626</strain>
    </source>
</reference>
<gene>
    <name evidence="5" type="ORF">AWC29_13185</name>
    <name evidence="4" type="ORF">BN973_03856</name>
</gene>
<dbReference type="Proteomes" id="UP000028880">
    <property type="component" value="Unassembled WGS sequence"/>
</dbReference>
<sequence>MRDYDGKTAVERVAERRARLVDAGIELFGEHGYAGTSIRAVLRQAELRDRYFGESFADLDALLAAAYDQLIDEEVSACRVAIDATAGASEGARAMIDAISRALDGNPGHARIKLREVFSGGPTVAVRRQEGLRKLAQLVADLLPTVDGVDDRTRLLLGVGVVAAADAYLLAWLDGALDVTREEVVDLVTQVFDSVAAGMTVSTSG</sequence>
<protein>
    <submittedName>
        <fullName evidence="4">TetR family transcriptional regulator</fullName>
    </submittedName>
</protein>
<evidence type="ECO:0000256" key="2">
    <source>
        <dbReference type="PROSITE-ProRule" id="PRU00335"/>
    </source>
</evidence>
<dbReference type="EMBL" id="HG964446">
    <property type="protein sequence ID" value="CDO89480.1"/>
    <property type="molecule type" value="Genomic_DNA"/>
</dbReference>
<dbReference type="PANTHER" id="PTHR43479">
    <property type="entry name" value="ACREF/ENVCD OPERON REPRESSOR-RELATED"/>
    <property type="match status" value="1"/>
</dbReference>
<evidence type="ECO:0000313" key="6">
    <source>
        <dbReference type="Proteomes" id="UP000193710"/>
    </source>
</evidence>
<accession>A0A024K088</accession>
<dbReference type="RefSeq" id="WP_036470118.1">
    <property type="nucleotide sequence ID" value="NZ_HG964446.1"/>
</dbReference>
<dbReference type="InterPro" id="IPR050624">
    <property type="entry name" value="HTH-type_Tx_Regulator"/>
</dbReference>
<feature type="domain" description="HTH tetR-type" evidence="3">
    <location>
        <begin position="14"/>
        <end position="74"/>
    </location>
</feature>
<dbReference type="AlphaFoldDB" id="A0A024K088"/>
<proteinExistence type="predicted"/>
<dbReference type="EMBL" id="LQPY01000017">
    <property type="protein sequence ID" value="ORX04849.1"/>
    <property type="molecule type" value="Genomic_DNA"/>
</dbReference>
<dbReference type="PANTHER" id="PTHR43479:SF11">
    <property type="entry name" value="ACREF_ENVCD OPERON REPRESSOR-RELATED"/>
    <property type="match status" value="1"/>
</dbReference>
<dbReference type="GO" id="GO:0003677">
    <property type="term" value="F:DNA binding"/>
    <property type="evidence" value="ECO:0007669"/>
    <property type="project" value="UniProtKB-UniRule"/>
</dbReference>
<evidence type="ECO:0000313" key="5">
    <source>
        <dbReference type="EMBL" id="ORX04849.1"/>
    </source>
</evidence>
<dbReference type="Pfam" id="PF00440">
    <property type="entry name" value="TetR_N"/>
    <property type="match status" value="1"/>
</dbReference>
<dbReference type="InterPro" id="IPR009057">
    <property type="entry name" value="Homeodomain-like_sf"/>
</dbReference>
<reference evidence="4" key="1">
    <citation type="journal article" date="2014" name="Genome Announc.">
        <title>Draft Genome Sequence of Mycobacterium triplex DSM 44626.</title>
        <authorList>
            <person name="Sassi M."/>
            <person name="Croce O."/>
            <person name="Robert C."/>
            <person name="Raoult D."/>
            <person name="Drancourt M."/>
        </authorList>
    </citation>
    <scope>NUCLEOTIDE SEQUENCE [LARGE SCALE GENOMIC DNA]</scope>
    <source>
        <strain evidence="4">DSM 44626</strain>
    </source>
</reference>
<organism evidence="4">
    <name type="scientific">Mycobacterium triplex</name>
    <dbReference type="NCBI Taxonomy" id="47839"/>
    <lineage>
        <taxon>Bacteria</taxon>
        <taxon>Bacillati</taxon>
        <taxon>Actinomycetota</taxon>
        <taxon>Actinomycetes</taxon>
        <taxon>Mycobacteriales</taxon>
        <taxon>Mycobacteriaceae</taxon>
        <taxon>Mycobacterium</taxon>
        <taxon>Mycobacterium simiae complex</taxon>
    </lineage>
</organism>
<dbReference type="Gene3D" id="1.10.357.10">
    <property type="entry name" value="Tetracycline Repressor, domain 2"/>
    <property type="match status" value="1"/>
</dbReference>
<evidence type="ECO:0000256" key="1">
    <source>
        <dbReference type="ARBA" id="ARBA00023125"/>
    </source>
</evidence>
<feature type="DNA-binding region" description="H-T-H motif" evidence="2">
    <location>
        <begin position="37"/>
        <end position="56"/>
    </location>
</feature>